<sequence length="580" mass="67495">MSSISQSSNHIKNTVVMKLESLPVELLLGFFDYFSTNDLFQKFLHLNAYFDSLVFDYVRLKGLNFRSISQIDFDTICLKYLPNMANQIASLALSNSQSTPTQITRFFKYGFNLSQFTCLTSLSLCAISSGPAVDQILSELSHLDHFTRLVFKQCSFPMRGAPGRINAIWSLPKLSHCCLEIYADLFRAPTVISSSIRSFSLYVSLADKEELARLFAHTPYLRYFSTNLLFGWYSFVTLPPNILIKTLSLSLFNVQATVLVSCLQQFVNLRRLKLGMIYCFIYGDQWEQMIKTHLPNLTVFQFRMKSAFDKENNCEERIDEIFQTFRSPFWLDERHWYVRCDWSPDYGKMSLYTVPYAFEDFTFEYSVISKSTYPCKSSQRLYDSVHQLTYKARLLPWSTRSRIQFFNIRTLIVEFPISDFFYSMVPNFEQLTALEVSSNDRSTHPTLQLQILLDRSPNLQSLHFRIWPSSNVMQNPPFDSRSTSIRQLDLRYMNRCYDNEQCIALAQSPLGRQCEILTLTVKNKSCIFDLVNNMHNLRTLAVTYDESNITHHVWSSTKDQLIEELGLGARFNESFQRGDE</sequence>
<protein>
    <recommendedName>
        <fullName evidence="1">F-box domain-containing protein</fullName>
    </recommendedName>
</protein>
<dbReference type="InterPro" id="IPR032675">
    <property type="entry name" value="LRR_dom_sf"/>
</dbReference>
<comment type="caution">
    <text evidence="3">The sequence shown here is derived from an EMBL/GenBank/DDBJ whole genome shotgun (WGS) entry which is preliminary data.</text>
</comment>
<keyword evidence="4" id="KW-1185">Reference proteome</keyword>
<evidence type="ECO:0000313" key="2">
    <source>
        <dbReference type="EMBL" id="CAF1306797.1"/>
    </source>
</evidence>
<dbReference type="Proteomes" id="UP000663828">
    <property type="component" value="Unassembled WGS sequence"/>
</dbReference>
<dbReference type="PROSITE" id="PS50181">
    <property type="entry name" value="FBOX"/>
    <property type="match status" value="1"/>
</dbReference>
<gene>
    <name evidence="2" type="ORF">EDS130_LOCUS30911</name>
    <name evidence="3" type="ORF">XAT740_LOCUS31427</name>
</gene>
<evidence type="ECO:0000259" key="1">
    <source>
        <dbReference type="PROSITE" id="PS50181"/>
    </source>
</evidence>
<reference evidence="3" key="1">
    <citation type="submission" date="2021-02" db="EMBL/GenBank/DDBJ databases">
        <authorList>
            <person name="Nowell W R."/>
        </authorList>
    </citation>
    <scope>NUCLEOTIDE SEQUENCE</scope>
</reference>
<proteinExistence type="predicted"/>
<dbReference type="Gene3D" id="3.80.10.10">
    <property type="entry name" value="Ribonuclease Inhibitor"/>
    <property type="match status" value="2"/>
</dbReference>
<dbReference type="OrthoDB" id="10026280at2759"/>
<evidence type="ECO:0000313" key="4">
    <source>
        <dbReference type="Proteomes" id="UP000663828"/>
    </source>
</evidence>
<evidence type="ECO:0000313" key="3">
    <source>
        <dbReference type="EMBL" id="CAF1349931.1"/>
    </source>
</evidence>
<dbReference type="Proteomes" id="UP000663852">
    <property type="component" value="Unassembled WGS sequence"/>
</dbReference>
<accession>A0A815HF11</accession>
<feature type="domain" description="F-box" evidence="1">
    <location>
        <begin position="16"/>
        <end position="68"/>
    </location>
</feature>
<dbReference type="SUPFAM" id="SSF52047">
    <property type="entry name" value="RNI-like"/>
    <property type="match status" value="1"/>
</dbReference>
<dbReference type="EMBL" id="CAJNOJ010000221">
    <property type="protein sequence ID" value="CAF1306797.1"/>
    <property type="molecule type" value="Genomic_DNA"/>
</dbReference>
<dbReference type="InterPro" id="IPR001810">
    <property type="entry name" value="F-box_dom"/>
</dbReference>
<organism evidence="3 4">
    <name type="scientific">Adineta ricciae</name>
    <name type="common">Rotifer</name>
    <dbReference type="NCBI Taxonomy" id="249248"/>
    <lineage>
        <taxon>Eukaryota</taxon>
        <taxon>Metazoa</taxon>
        <taxon>Spiralia</taxon>
        <taxon>Gnathifera</taxon>
        <taxon>Rotifera</taxon>
        <taxon>Eurotatoria</taxon>
        <taxon>Bdelloidea</taxon>
        <taxon>Adinetida</taxon>
        <taxon>Adinetidae</taxon>
        <taxon>Adineta</taxon>
    </lineage>
</organism>
<dbReference type="EMBL" id="CAJNOR010002861">
    <property type="protein sequence ID" value="CAF1349931.1"/>
    <property type="molecule type" value="Genomic_DNA"/>
</dbReference>
<dbReference type="AlphaFoldDB" id="A0A815HF11"/>
<name>A0A815HF11_ADIRI</name>